<evidence type="ECO:0000256" key="7">
    <source>
        <dbReference type="ARBA" id="ARBA00047899"/>
    </source>
</evidence>
<feature type="domain" description="Protein kinase" evidence="11">
    <location>
        <begin position="377"/>
        <end position="661"/>
    </location>
</feature>
<dbReference type="SMART" id="SM00220">
    <property type="entry name" value="S_TKc"/>
    <property type="match status" value="1"/>
</dbReference>
<dbReference type="PROSITE" id="PS00108">
    <property type="entry name" value="PROTEIN_KINASE_ST"/>
    <property type="match status" value="1"/>
</dbReference>
<feature type="region of interest" description="Disordered" evidence="10">
    <location>
        <begin position="848"/>
        <end position="873"/>
    </location>
</feature>
<keyword evidence="2" id="KW-0723">Serine/threonine-protein kinase</keyword>
<dbReference type="GO" id="GO:0035556">
    <property type="term" value="P:intracellular signal transduction"/>
    <property type="evidence" value="ECO:0007669"/>
    <property type="project" value="TreeGrafter"/>
</dbReference>
<dbReference type="PROSITE" id="PS00107">
    <property type="entry name" value="PROTEIN_KINASE_ATP"/>
    <property type="match status" value="1"/>
</dbReference>
<dbReference type="OrthoDB" id="1668230at2759"/>
<dbReference type="Gene3D" id="3.30.200.20">
    <property type="entry name" value="Phosphorylase Kinase, domain 1"/>
    <property type="match status" value="1"/>
</dbReference>
<feature type="compositionally biased region" description="Polar residues" evidence="10">
    <location>
        <begin position="243"/>
        <end position="276"/>
    </location>
</feature>
<accession>A0A371CNX0</accession>
<dbReference type="InterPro" id="IPR000719">
    <property type="entry name" value="Prot_kinase_dom"/>
</dbReference>
<dbReference type="CDD" id="cd00180">
    <property type="entry name" value="PKc"/>
    <property type="match status" value="1"/>
</dbReference>
<sequence>MSLLQQLFTPLMCSATGDAMYSRCGTRNSSHIGAGGLCRRGGFEITIPATSLPRTPTSYVASLVHARPSYGLGLIVAISIGPRAHLNCVSRPTTRHPTHTRPEKSESSPFPALPATHQLLPGAWGRIRFARSKPPGVNWGVHASGGSRSTGDTLVASGSRDCSGKDEAFDALDSSRSDRQAPGEHVMAWLKHIRQEGASPEDHESSAGPRAAPQASPSPPPRRFADASVQTDGVSAEPPRSIVASTDPNSPVATEPATSVQATSDQLLPTEPNSPVATEPDLSACAASYRAVPTAPNSLVAANIGDPSFNEEQQEDWASVSSTELDGAQDPAPLNAVEAAEESRAPATIPVAALPLNPYNCDRRSHPDIVHHNGVSYQILGVLGEGSFGRVFLAFTSTGKTVALKTVHKAKCYRWPGVRGELLSERNCLALAARRRLPFWTNLNAAWEDNNNVYMEMDMCAGTLRDRISRANASGTPLSPKEIKLLCAEMLLSVWDLQRNQVVHGDIKPDNFLVRPDGRVVLSDFGFATTPPSPLTPEKFLQWKTTRGGTAGYMSPTVLADNGYCSTQTDIFTLGIVFLELMAKRENPLWDITVVPAQYPNGEEAWFRLEMEQRQKWLMCNVRLDEVEGALKRELQGWLLCKQMITQNPPMAEQLMSHPYFDDVNFEEVYYGFVTHDYKPQFGGIGTSSTMCDLTFAAWHRGEEHPAEYENDPEFAQVVDNRGEVIYPRWIMDNKAARKQMAKPLPNFEWPEPPSTHHGATTAPPFMLNSFPAPRPASPPPPAPPAFHRTPGHRPQGHPVVPPGHPKPIAPPSPQLVPLYPPGLPHPPTHNLPPALHPVDYFPPPGLTHPIYGPRRDEEPLASLDSLGLSQLC</sequence>
<dbReference type="EMBL" id="KZ857498">
    <property type="protein sequence ID" value="RDX41917.1"/>
    <property type="molecule type" value="Genomic_DNA"/>
</dbReference>
<gene>
    <name evidence="12" type="ORF">OH76DRAFT_1422838</name>
</gene>
<evidence type="ECO:0000313" key="13">
    <source>
        <dbReference type="Proteomes" id="UP000256964"/>
    </source>
</evidence>
<dbReference type="STRING" id="139420.A0A371CNX0"/>
<feature type="region of interest" description="Disordered" evidence="10">
    <location>
        <begin position="751"/>
        <end position="831"/>
    </location>
</feature>
<dbReference type="InterPro" id="IPR050236">
    <property type="entry name" value="Ser_Thr_kinase_AGC"/>
</dbReference>
<comment type="catalytic activity">
    <reaction evidence="8">
        <text>L-seryl-[protein] + ATP = O-phospho-L-seryl-[protein] + ADP + H(+)</text>
        <dbReference type="Rhea" id="RHEA:17989"/>
        <dbReference type="Rhea" id="RHEA-COMP:9863"/>
        <dbReference type="Rhea" id="RHEA-COMP:11604"/>
        <dbReference type="ChEBI" id="CHEBI:15378"/>
        <dbReference type="ChEBI" id="CHEBI:29999"/>
        <dbReference type="ChEBI" id="CHEBI:30616"/>
        <dbReference type="ChEBI" id="CHEBI:83421"/>
        <dbReference type="ChEBI" id="CHEBI:456216"/>
        <dbReference type="EC" id="2.7.11.1"/>
    </reaction>
</comment>
<dbReference type="SUPFAM" id="SSF56112">
    <property type="entry name" value="Protein kinase-like (PK-like)"/>
    <property type="match status" value="1"/>
</dbReference>
<evidence type="ECO:0000313" key="12">
    <source>
        <dbReference type="EMBL" id="RDX41917.1"/>
    </source>
</evidence>
<evidence type="ECO:0000256" key="6">
    <source>
        <dbReference type="ARBA" id="ARBA00022840"/>
    </source>
</evidence>
<keyword evidence="6 9" id="KW-0067">ATP-binding</keyword>
<keyword evidence="5" id="KW-0418">Kinase</keyword>
<feature type="binding site" evidence="9">
    <location>
        <position position="405"/>
    </location>
    <ligand>
        <name>ATP</name>
        <dbReference type="ChEBI" id="CHEBI:30616"/>
    </ligand>
</feature>
<proteinExistence type="predicted"/>
<feature type="compositionally biased region" description="Pro residues" evidence="10">
    <location>
        <begin position="800"/>
        <end position="831"/>
    </location>
</feature>
<dbReference type="PROSITE" id="PS50011">
    <property type="entry name" value="PROTEIN_KINASE_DOM"/>
    <property type="match status" value="1"/>
</dbReference>
<evidence type="ECO:0000256" key="4">
    <source>
        <dbReference type="ARBA" id="ARBA00022741"/>
    </source>
</evidence>
<evidence type="ECO:0000256" key="1">
    <source>
        <dbReference type="ARBA" id="ARBA00012513"/>
    </source>
</evidence>
<evidence type="ECO:0000256" key="10">
    <source>
        <dbReference type="SAM" id="MobiDB-lite"/>
    </source>
</evidence>
<organism evidence="12 13">
    <name type="scientific">Lentinus brumalis</name>
    <dbReference type="NCBI Taxonomy" id="2498619"/>
    <lineage>
        <taxon>Eukaryota</taxon>
        <taxon>Fungi</taxon>
        <taxon>Dikarya</taxon>
        <taxon>Basidiomycota</taxon>
        <taxon>Agaricomycotina</taxon>
        <taxon>Agaricomycetes</taxon>
        <taxon>Polyporales</taxon>
        <taxon>Polyporaceae</taxon>
        <taxon>Lentinus</taxon>
    </lineage>
</organism>
<dbReference type="EC" id="2.7.11.1" evidence="1"/>
<evidence type="ECO:0000256" key="3">
    <source>
        <dbReference type="ARBA" id="ARBA00022679"/>
    </source>
</evidence>
<dbReference type="Proteomes" id="UP000256964">
    <property type="component" value="Unassembled WGS sequence"/>
</dbReference>
<dbReference type="Pfam" id="PF00069">
    <property type="entry name" value="Pkinase"/>
    <property type="match status" value="1"/>
</dbReference>
<evidence type="ECO:0000256" key="2">
    <source>
        <dbReference type="ARBA" id="ARBA00022527"/>
    </source>
</evidence>
<evidence type="ECO:0000259" key="11">
    <source>
        <dbReference type="PROSITE" id="PS50011"/>
    </source>
</evidence>
<evidence type="ECO:0000256" key="5">
    <source>
        <dbReference type="ARBA" id="ARBA00022777"/>
    </source>
</evidence>
<dbReference type="PANTHER" id="PTHR24356:SF407">
    <property type="entry name" value="RAC SERINE_THREONINE-PROTEIN KINASE"/>
    <property type="match status" value="1"/>
</dbReference>
<reference evidence="12 13" key="1">
    <citation type="journal article" date="2018" name="Biotechnol. Biofuels">
        <title>Integrative visual omics of the white-rot fungus Polyporus brumalis exposes the biotechnological potential of its oxidative enzymes for delignifying raw plant biomass.</title>
        <authorList>
            <person name="Miyauchi S."/>
            <person name="Rancon A."/>
            <person name="Drula E."/>
            <person name="Hage H."/>
            <person name="Chaduli D."/>
            <person name="Favel A."/>
            <person name="Grisel S."/>
            <person name="Henrissat B."/>
            <person name="Herpoel-Gimbert I."/>
            <person name="Ruiz-Duenas F.J."/>
            <person name="Chevret D."/>
            <person name="Hainaut M."/>
            <person name="Lin J."/>
            <person name="Wang M."/>
            <person name="Pangilinan J."/>
            <person name="Lipzen A."/>
            <person name="Lesage-Meessen L."/>
            <person name="Navarro D."/>
            <person name="Riley R."/>
            <person name="Grigoriev I.V."/>
            <person name="Zhou S."/>
            <person name="Raouche S."/>
            <person name="Rosso M.N."/>
        </authorList>
    </citation>
    <scope>NUCLEOTIDE SEQUENCE [LARGE SCALE GENOMIC DNA]</scope>
    <source>
        <strain evidence="12 13">BRFM 1820</strain>
    </source>
</reference>
<dbReference type="InterPro" id="IPR011009">
    <property type="entry name" value="Kinase-like_dom_sf"/>
</dbReference>
<feature type="region of interest" description="Disordered" evidence="10">
    <location>
        <begin position="91"/>
        <end position="116"/>
    </location>
</feature>
<dbReference type="InterPro" id="IPR008271">
    <property type="entry name" value="Ser/Thr_kinase_AS"/>
</dbReference>
<dbReference type="GO" id="GO:0004674">
    <property type="term" value="F:protein serine/threonine kinase activity"/>
    <property type="evidence" value="ECO:0007669"/>
    <property type="project" value="UniProtKB-KW"/>
</dbReference>
<dbReference type="PANTHER" id="PTHR24356">
    <property type="entry name" value="SERINE/THREONINE-PROTEIN KINASE"/>
    <property type="match status" value="1"/>
</dbReference>
<evidence type="ECO:0000256" key="8">
    <source>
        <dbReference type="ARBA" id="ARBA00048679"/>
    </source>
</evidence>
<keyword evidence="3" id="KW-0808">Transferase</keyword>
<evidence type="ECO:0000256" key="9">
    <source>
        <dbReference type="PROSITE-ProRule" id="PRU10141"/>
    </source>
</evidence>
<name>A0A371CNX0_9APHY</name>
<feature type="compositionally biased region" description="Low complexity" evidence="10">
    <location>
        <begin position="206"/>
        <end position="215"/>
    </location>
</feature>
<feature type="region of interest" description="Disordered" evidence="10">
    <location>
        <begin position="136"/>
        <end position="162"/>
    </location>
</feature>
<feature type="compositionally biased region" description="Pro residues" evidence="10">
    <location>
        <begin position="773"/>
        <end position="785"/>
    </location>
</feature>
<keyword evidence="13" id="KW-1185">Reference proteome</keyword>
<protein>
    <recommendedName>
        <fullName evidence="1">non-specific serine/threonine protein kinase</fullName>
        <ecNumber evidence="1">2.7.11.1</ecNumber>
    </recommendedName>
</protein>
<feature type="region of interest" description="Disordered" evidence="10">
    <location>
        <begin position="196"/>
        <end position="276"/>
    </location>
</feature>
<keyword evidence="4 9" id="KW-0547">Nucleotide-binding</keyword>
<comment type="catalytic activity">
    <reaction evidence="7">
        <text>L-threonyl-[protein] + ATP = O-phospho-L-threonyl-[protein] + ADP + H(+)</text>
        <dbReference type="Rhea" id="RHEA:46608"/>
        <dbReference type="Rhea" id="RHEA-COMP:11060"/>
        <dbReference type="Rhea" id="RHEA-COMP:11605"/>
        <dbReference type="ChEBI" id="CHEBI:15378"/>
        <dbReference type="ChEBI" id="CHEBI:30013"/>
        <dbReference type="ChEBI" id="CHEBI:30616"/>
        <dbReference type="ChEBI" id="CHEBI:61977"/>
        <dbReference type="ChEBI" id="CHEBI:456216"/>
        <dbReference type="EC" id="2.7.11.1"/>
    </reaction>
</comment>
<dbReference type="AlphaFoldDB" id="A0A371CNX0"/>
<dbReference type="Gene3D" id="1.10.510.10">
    <property type="entry name" value="Transferase(Phosphotransferase) domain 1"/>
    <property type="match status" value="1"/>
</dbReference>
<dbReference type="InterPro" id="IPR017441">
    <property type="entry name" value="Protein_kinase_ATP_BS"/>
</dbReference>
<dbReference type="GO" id="GO:0005524">
    <property type="term" value="F:ATP binding"/>
    <property type="evidence" value="ECO:0007669"/>
    <property type="project" value="UniProtKB-UniRule"/>
</dbReference>